<reference evidence="10" key="1">
    <citation type="submission" date="2022-12" db="EMBL/GenBank/DDBJ databases">
        <authorList>
            <person name="Brejova B."/>
        </authorList>
    </citation>
    <scope>NUCLEOTIDE SEQUENCE</scope>
</reference>
<evidence type="ECO:0000256" key="8">
    <source>
        <dbReference type="ARBA" id="ARBA00031256"/>
    </source>
</evidence>
<evidence type="ECO:0000313" key="11">
    <source>
        <dbReference type="Proteomes" id="UP001152885"/>
    </source>
</evidence>
<evidence type="ECO:0000256" key="6">
    <source>
        <dbReference type="ARBA" id="ARBA00023163"/>
    </source>
</evidence>
<dbReference type="GO" id="GO:0003712">
    <property type="term" value="F:transcription coregulator activity"/>
    <property type="evidence" value="ECO:0007669"/>
    <property type="project" value="InterPro"/>
</dbReference>
<dbReference type="InterPro" id="IPR014801">
    <property type="entry name" value="Mediator_Med5_fun"/>
</dbReference>
<comment type="subcellular location">
    <subcellularLocation>
        <location evidence="1 9">Nucleus</location>
    </subcellularLocation>
</comment>
<comment type="subunit">
    <text evidence="9">Component of the Mediator complex.</text>
</comment>
<comment type="similarity">
    <text evidence="2 9">Belongs to the Mediator complex subunit 5 family.</text>
</comment>
<dbReference type="AlphaFoldDB" id="A0A9W4XJL3"/>
<dbReference type="EMBL" id="CANTUO010000001">
    <property type="protein sequence ID" value="CAI5756108.1"/>
    <property type="molecule type" value="Genomic_DNA"/>
</dbReference>
<evidence type="ECO:0000256" key="4">
    <source>
        <dbReference type="ARBA" id="ARBA00023015"/>
    </source>
</evidence>
<evidence type="ECO:0000256" key="2">
    <source>
        <dbReference type="ARBA" id="ARBA00008782"/>
    </source>
</evidence>
<sequence length="651" mass="76078">MKDFNYLNNIEEFLKLFISNLIPIPQQKNASFIACELMKVSSGLLDTSGYILFNVKNFILTNIPIIIKRFLKIKDSNVLENILQESISPDNDPTLKSEIQARLLHEVSEPILNIKSEFNEKLGNVNSEFTSLEESGLIEFVEDLCFKSKTFDIQQEFTLAILETVESLIMEKNYEKLNYLVLSLITNAEAINLVVYHSKYKLLYQLIDFIDQERFKCDDEDENFQDFYSYFGVILLSVIFIIDYFQFEDFTKINVRGSYTIDYINNFYYRLNDNLTTTMKNLDDESQLIIDNYNNLLRDWTNLLFDDANDGLSDDLIKSLSIKQIYRLMPQIFKQAIIAVNLNKIDFSVLSNGLDYLSQNFLIPTTASILNWLIRDPSISHENKSKIIDEILKTNMADGESSSSTFRVVLKILSPNLGDFQLSSKIQDITQIQNSNERQLLTEQDINLRETFKLMILGKTEFNDQVFSNYYTNNKLCILKDLLQEVYDFQETNNEDSKLYIHLIIFLILNDSIKSKLDKEYWIDNLRVKTELNKESNTNLDLEFSLGMDNHYSSIFNDDVNQLTKNESDDIDQFLRNDNDMELDDDVYNESTYKVKTSEELEKILKSNFEKSNHLQLLANFKRAISENNLFYNSINLLTDKIIDSLNNWYI</sequence>
<dbReference type="OrthoDB" id="5322661at2759"/>
<evidence type="ECO:0000313" key="10">
    <source>
        <dbReference type="EMBL" id="CAI5756108.1"/>
    </source>
</evidence>
<dbReference type="Proteomes" id="UP001152885">
    <property type="component" value="Unassembled WGS sequence"/>
</dbReference>
<accession>A0A9W4XJL3</accession>
<keyword evidence="4 9" id="KW-0805">Transcription regulation</keyword>
<evidence type="ECO:0000256" key="3">
    <source>
        <dbReference type="ARBA" id="ARBA00020628"/>
    </source>
</evidence>
<evidence type="ECO:0000256" key="5">
    <source>
        <dbReference type="ARBA" id="ARBA00023159"/>
    </source>
</evidence>
<keyword evidence="6 9" id="KW-0804">Transcription</keyword>
<proteinExistence type="inferred from homology"/>
<evidence type="ECO:0000256" key="7">
    <source>
        <dbReference type="ARBA" id="ARBA00023242"/>
    </source>
</evidence>
<dbReference type="GO" id="GO:0016592">
    <property type="term" value="C:mediator complex"/>
    <property type="evidence" value="ECO:0007669"/>
    <property type="project" value="InterPro"/>
</dbReference>
<name>A0A9W4XJL3_9ASCO</name>
<evidence type="ECO:0000256" key="1">
    <source>
        <dbReference type="ARBA" id="ARBA00004123"/>
    </source>
</evidence>
<comment type="caution">
    <text evidence="10">The sequence shown here is derived from an EMBL/GenBank/DDBJ whole genome shotgun (WGS) entry which is preliminary data.</text>
</comment>
<gene>
    <name evidence="9" type="primary">MED5</name>
    <name evidence="10" type="ORF">CANVERA_P0626</name>
</gene>
<dbReference type="PANTHER" id="PTHR35784:SF1">
    <property type="entry name" value="MEDIATOR OF RNA POLYMERASE II TRANSCRIPTION SUBUNIT 5"/>
    <property type="match status" value="1"/>
</dbReference>
<dbReference type="Pfam" id="PF08689">
    <property type="entry name" value="Med5"/>
    <property type="match status" value="1"/>
</dbReference>
<keyword evidence="11" id="KW-1185">Reference proteome</keyword>
<dbReference type="GO" id="GO:0006357">
    <property type="term" value="P:regulation of transcription by RNA polymerase II"/>
    <property type="evidence" value="ECO:0007669"/>
    <property type="project" value="InterPro"/>
</dbReference>
<protein>
    <recommendedName>
        <fullName evidence="3 9">Mediator of RNA polymerase II transcription subunit 5</fullName>
    </recommendedName>
    <alternativeName>
        <fullName evidence="8 9">Mediator complex subunit 5</fullName>
    </alternativeName>
</protein>
<comment type="function">
    <text evidence="9">Component of the Mediator complex, a coactivator involved in the regulated transcription of nearly all RNA polymerase II-dependent genes. Mediator functions as a bridge to convey information from gene-specific regulatory proteins to the basal RNA polymerase II transcription machinery. Mediator is recruited to promoters by direct interactions with regulatory proteins and serves as a scaffold for the assembly of a functional preinitiation complex with RNA polymerase II and the general transcription factors.</text>
</comment>
<dbReference type="PANTHER" id="PTHR35784">
    <property type="entry name" value="MEDIATOR OF RNA POLYMERASE II TRANSCRIPTION SUBUNIT 5"/>
    <property type="match status" value="1"/>
</dbReference>
<keyword evidence="7 9" id="KW-0539">Nucleus</keyword>
<evidence type="ECO:0000256" key="9">
    <source>
        <dbReference type="RuleBase" id="RU364142"/>
    </source>
</evidence>
<organism evidence="10 11">
    <name type="scientific">Candida verbasci</name>
    <dbReference type="NCBI Taxonomy" id="1227364"/>
    <lineage>
        <taxon>Eukaryota</taxon>
        <taxon>Fungi</taxon>
        <taxon>Dikarya</taxon>
        <taxon>Ascomycota</taxon>
        <taxon>Saccharomycotina</taxon>
        <taxon>Pichiomycetes</taxon>
        <taxon>Debaryomycetaceae</taxon>
        <taxon>Candida/Lodderomyces clade</taxon>
        <taxon>Candida</taxon>
    </lineage>
</organism>
<keyword evidence="5 9" id="KW-0010">Activator</keyword>